<accession>A0AAV6S9H5</accession>
<feature type="chain" id="PRO_5043585759" evidence="2">
    <location>
        <begin position="29"/>
        <end position="136"/>
    </location>
</feature>
<dbReference type="GO" id="GO:0006955">
    <property type="term" value="P:immune response"/>
    <property type="evidence" value="ECO:0007669"/>
    <property type="project" value="InterPro"/>
</dbReference>
<keyword evidence="2" id="KW-0732">Signal</keyword>
<dbReference type="SMART" id="SM00199">
    <property type="entry name" value="SCY"/>
    <property type="match status" value="1"/>
</dbReference>
<feature type="domain" description="Chemokine interleukin-8-like" evidence="3">
    <location>
        <begin position="32"/>
        <end position="91"/>
    </location>
</feature>
<evidence type="ECO:0000256" key="1">
    <source>
        <dbReference type="SAM" id="MobiDB-lite"/>
    </source>
</evidence>
<protein>
    <submittedName>
        <fullName evidence="4">C-X-C motif chemokine 9-like</fullName>
    </submittedName>
</protein>
<comment type="caution">
    <text evidence="4">The sequence shown here is derived from an EMBL/GenBank/DDBJ whole genome shotgun (WGS) entry which is preliminary data.</text>
</comment>
<dbReference type="Pfam" id="PF00048">
    <property type="entry name" value="IL8"/>
    <property type="match status" value="1"/>
</dbReference>
<evidence type="ECO:0000313" key="5">
    <source>
        <dbReference type="Proteomes" id="UP000693946"/>
    </source>
</evidence>
<sequence length="136" mass="15500">MKLHCDSVCHLVFLSLCCVLITVRVSDSTFVPGRCMCQQMQPGVRGQLKDLTVYHKSPRCSKVTVIVTLMNNNQVCLNPDAPLGKQLVRCWNRAHKLGRDVKLCLRRRRRGRGGKRLRSRQRSRGHNKKTSSSNSQ</sequence>
<feature type="signal peptide" evidence="2">
    <location>
        <begin position="1"/>
        <end position="28"/>
    </location>
</feature>
<dbReference type="EMBL" id="JAGKHQ010000007">
    <property type="protein sequence ID" value="KAG7512641.1"/>
    <property type="molecule type" value="Genomic_DNA"/>
</dbReference>
<evidence type="ECO:0000313" key="4">
    <source>
        <dbReference type="EMBL" id="KAG7512641.1"/>
    </source>
</evidence>
<dbReference type="AlphaFoldDB" id="A0AAV6S9H5"/>
<feature type="region of interest" description="Disordered" evidence="1">
    <location>
        <begin position="110"/>
        <end position="136"/>
    </location>
</feature>
<evidence type="ECO:0000256" key="2">
    <source>
        <dbReference type="SAM" id="SignalP"/>
    </source>
</evidence>
<feature type="compositionally biased region" description="Basic residues" evidence="1">
    <location>
        <begin position="110"/>
        <end position="129"/>
    </location>
</feature>
<proteinExistence type="predicted"/>
<organism evidence="4 5">
    <name type="scientific">Solea senegalensis</name>
    <name type="common">Senegalese sole</name>
    <dbReference type="NCBI Taxonomy" id="28829"/>
    <lineage>
        <taxon>Eukaryota</taxon>
        <taxon>Metazoa</taxon>
        <taxon>Chordata</taxon>
        <taxon>Craniata</taxon>
        <taxon>Vertebrata</taxon>
        <taxon>Euteleostomi</taxon>
        <taxon>Actinopterygii</taxon>
        <taxon>Neopterygii</taxon>
        <taxon>Teleostei</taxon>
        <taxon>Neoteleostei</taxon>
        <taxon>Acanthomorphata</taxon>
        <taxon>Carangaria</taxon>
        <taxon>Pleuronectiformes</taxon>
        <taxon>Pleuronectoidei</taxon>
        <taxon>Soleidae</taxon>
        <taxon>Solea</taxon>
    </lineage>
</organism>
<reference evidence="4 5" key="1">
    <citation type="journal article" date="2021" name="Sci. Rep.">
        <title>Chromosome anchoring in Senegalese sole (Solea senegalensis) reveals sex-associated markers and genome rearrangements in flatfish.</title>
        <authorList>
            <person name="Guerrero-Cozar I."/>
            <person name="Gomez-Garrido J."/>
            <person name="Berbel C."/>
            <person name="Martinez-Blanch J.F."/>
            <person name="Alioto T."/>
            <person name="Claros M.G."/>
            <person name="Gagnaire P.A."/>
            <person name="Manchado M."/>
        </authorList>
    </citation>
    <scope>NUCLEOTIDE SEQUENCE [LARGE SCALE GENOMIC DNA]</scope>
    <source>
        <strain evidence="4">Sse05_10M</strain>
    </source>
</reference>
<keyword evidence="5" id="KW-1185">Reference proteome</keyword>
<name>A0AAV6S9H5_SOLSE</name>
<dbReference type="Proteomes" id="UP000693946">
    <property type="component" value="Linkage Group LG15"/>
</dbReference>
<dbReference type="InterPro" id="IPR001811">
    <property type="entry name" value="Chemokine_IL8-like_dom"/>
</dbReference>
<dbReference type="GO" id="GO:0005576">
    <property type="term" value="C:extracellular region"/>
    <property type="evidence" value="ECO:0007669"/>
    <property type="project" value="InterPro"/>
</dbReference>
<dbReference type="GO" id="GO:0008009">
    <property type="term" value="F:chemokine activity"/>
    <property type="evidence" value="ECO:0007669"/>
    <property type="project" value="InterPro"/>
</dbReference>
<gene>
    <name evidence="4" type="ORF">JOB18_035438</name>
</gene>
<evidence type="ECO:0000259" key="3">
    <source>
        <dbReference type="SMART" id="SM00199"/>
    </source>
</evidence>